<dbReference type="GO" id="GO:0010256">
    <property type="term" value="P:endomembrane system organization"/>
    <property type="evidence" value="ECO:0007669"/>
    <property type="project" value="TreeGrafter"/>
</dbReference>
<evidence type="ECO:0000256" key="5">
    <source>
        <dbReference type="ARBA" id="ARBA00023136"/>
    </source>
</evidence>
<protein>
    <submittedName>
        <fullName evidence="7">Uncharacterized protein</fullName>
    </submittedName>
</protein>
<reference evidence="7" key="1">
    <citation type="journal article" date="2023" name="Nat. Commun.">
        <title>Diploid and tetraploid genomes of Acorus and the evolution of monocots.</title>
        <authorList>
            <person name="Ma L."/>
            <person name="Liu K.W."/>
            <person name="Li Z."/>
            <person name="Hsiao Y.Y."/>
            <person name="Qi Y."/>
            <person name="Fu T."/>
            <person name="Tang G.D."/>
            <person name="Zhang D."/>
            <person name="Sun W.H."/>
            <person name="Liu D.K."/>
            <person name="Li Y."/>
            <person name="Chen G.Z."/>
            <person name="Liu X.D."/>
            <person name="Liao X.Y."/>
            <person name="Jiang Y.T."/>
            <person name="Yu X."/>
            <person name="Hao Y."/>
            <person name="Huang J."/>
            <person name="Zhao X.W."/>
            <person name="Ke S."/>
            <person name="Chen Y.Y."/>
            <person name="Wu W.L."/>
            <person name="Hsu J.L."/>
            <person name="Lin Y.F."/>
            <person name="Huang M.D."/>
            <person name="Li C.Y."/>
            <person name="Huang L."/>
            <person name="Wang Z.W."/>
            <person name="Zhao X."/>
            <person name="Zhong W.Y."/>
            <person name="Peng D.H."/>
            <person name="Ahmad S."/>
            <person name="Lan S."/>
            <person name="Zhang J.S."/>
            <person name="Tsai W.C."/>
            <person name="Van de Peer Y."/>
            <person name="Liu Z.J."/>
        </authorList>
    </citation>
    <scope>NUCLEOTIDE SEQUENCE</scope>
    <source>
        <strain evidence="7">SCP</strain>
    </source>
</reference>
<comment type="similarity">
    <text evidence="2">Belongs to the plant DMP1 protein family.</text>
</comment>
<feature type="transmembrane region" description="Helical" evidence="6">
    <location>
        <begin position="88"/>
        <end position="106"/>
    </location>
</feature>
<dbReference type="AlphaFoldDB" id="A0AAV9BSE2"/>
<keyword evidence="4 6" id="KW-1133">Transmembrane helix</keyword>
<dbReference type="EMBL" id="JAUJYN010000002">
    <property type="protein sequence ID" value="KAK1279201.1"/>
    <property type="molecule type" value="Genomic_DNA"/>
</dbReference>
<dbReference type="PANTHER" id="PTHR31621">
    <property type="entry name" value="PROTEIN DMP3"/>
    <property type="match status" value="1"/>
</dbReference>
<comment type="caution">
    <text evidence="7">The sequence shown here is derived from an EMBL/GenBank/DDBJ whole genome shotgun (WGS) entry which is preliminary data.</text>
</comment>
<evidence type="ECO:0000256" key="4">
    <source>
        <dbReference type="ARBA" id="ARBA00022989"/>
    </source>
</evidence>
<comment type="subcellular location">
    <subcellularLocation>
        <location evidence="1">Membrane</location>
        <topology evidence="1">Multi-pass membrane protein</topology>
    </subcellularLocation>
</comment>
<evidence type="ECO:0000256" key="1">
    <source>
        <dbReference type="ARBA" id="ARBA00004141"/>
    </source>
</evidence>
<evidence type="ECO:0000256" key="3">
    <source>
        <dbReference type="ARBA" id="ARBA00022692"/>
    </source>
</evidence>
<feature type="transmembrane region" description="Helical" evidence="6">
    <location>
        <begin position="191"/>
        <end position="210"/>
    </location>
</feature>
<name>A0AAV9BSE2_ACOGR</name>
<proteinExistence type="inferred from homology"/>
<dbReference type="Proteomes" id="UP001179952">
    <property type="component" value="Unassembled WGS sequence"/>
</dbReference>
<dbReference type="InterPro" id="IPR007770">
    <property type="entry name" value="DMP"/>
</dbReference>
<organism evidence="7 8">
    <name type="scientific">Acorus gramineus</name>
    <name type="common">Dwarf sweet flag</name>
    <dbReference type="NCBI Taxonomy" id="55184"/>
    <lineage>
        <taxon>Eukaryota</taxon>
        <taxon>Viridiplantae</taxon>
        <taxon>Streptophyta</taxon>
        <taxon>Embryophyta</taxon>
        <taxon>Tracheophyta</taxon>
        <taxon>Spermatophyta</taxon>
        <taxon>Magnoliopsida</taxon>
        <taxon>Liliopsida</taxon>
        <taxon>Acoraceae</taxon>
        <taxon>Acorus</taxon>
    </lineage>
</organism>
<dbReference type="GO" id="GO:0005737">
    <property type="term" value="C:cytoplasm"/>
    <property type="evidence" value="ECO:0007669"/>
    <property type="project" value="UniProtKB-ARBA"/>
</dbReference>
<dbReference type="PANTHER" id="PTHR31621:SF5">
    <property type="entry name" value="PROTEIN DMP10"/>
    <property type="match status" value="1"/>
</dbReference>
<keyword evidence="8" id="KW-1185">Reference proteome</keyword>
<keyword evidence="3 6" id="KW-0812">Transmembrane</keyword>
<gene>
    <name evidence="7" type="ORF">QJS04_geneDACA016895</name>
</gene>
<feature type="transmembrane region" description="Helical" evidence="6">
    <location>
        <begin position="152"/>
        <end position="171"/>
    </location>
</feature>
<dbReference type="GO" id="GO:0016020">
    <property type="term" value="C:membrane"/>
    <property type="evidence" value="ECO:0007669"/>
    <property type="project" value="UniProtKB-SubCell"/>
</dbReference>
<reference evidence="7" key="2">
    <citation type="submission" date="2023-06" db="EMBL/GenBank/DDBJ databases">
        <authorList>
            <person name="Ma L."/>
            <person name="Liu K.-W."/>
            <person name="Li Z."/>
            <person name="Hsiao Y.-Y."/>
            <person name="Qi Y."/>
            <person name="Fu T."/>
            <person name="Tang G."/>
            <person name="Zhang D."/>
            <person name="Sun W.-H."/>
            <person name="Liu D.-K."/>
            <person name="Li Y."/>
            <person name="Chen G.-Z."/>
            <person name="Liu X.-D."/>
            <person name="Liao X.-Y."/>
            <person name="Jiang Y.-T."/>
            <person name="Yu X."/>
            <person name="Hao Y."/>
            <person name="Huang J."/>
            <person name="Zhao X.-W."/>
            <person name="Ke S."/>
            <person name="Chen Y.-Y."/>
            <person name="Wu W.-L."/>
            <person name="Hsu J.-L."/>
            <person name="Lin Y.-F."/>
            <person name="Huang M.-D."/>
            <person name="Li C.-Y."/>
            <person name="Huang L."/>
            <person name="Wang Z.-W."/>
            <person name="Zhao X."/>
            <person name="Zhong W.-Y."/>
            <person name="Peng D.-H."/>
            <person name="Ahmad S."/>
            <person name="Lan S."/>
            <person name="Zhang J.-S."/>
            <person name="Tsai W.-C."/>
            <person name="Van De Peer Y."/>
            <person name="Liu Z.-J."/>
        </authorList>
    </citation>
    <scope>NUCLEOTIDE SEQUENCE</scope>
    <source>
        <strain evidence="7">SCP</strain>
        <tissue evidence="7">Leaves</tissue>
    </source>
</reference>
<keyword evidence="5 6" id="KW-0472">Membrane</keyword>
<dbReference type="Pfam" id="PF05078">
    <property type="entry name" value="DUF679"/>
    <property type="match status" value="1"/>
</dbReference>
<evidence type="ECO:0000256" key="6">
    <source>
        <dbReference type="SAM" id="Phobius"/>
    </source>
</evidence>
<evidence type="ECO:0000313" key="7">
    <source>
        <dbReference type="EMBL" id="KAK1279201.1"/>
    </source>
</evidence>
<evidence type="ECO:0000256" key="2">
    <source>
        <dbReference type="ARBA" id="ARBA00008707"/>
    </source>
</evidence>
<accession>A0AAV9BSE2</accession>
<evidence type="ECO:0000313" key="8">
    <source>
        <dbReference type="Proteomes" id="UP001179952"/>
    </source>
</evidence>
<sequence>MAEPISNAVYKRDHKGSFKKAKTPLSLNFSMGETCDLEIGKEAKRVPCWTLTNAASLSQLLPTGTVFMFQALSSSFSNHGKCYTSNKYLTLSLIILCSVSCIFFTFTDSFIHDGKHYYGIATCNGFWVFNNNYDKEANGVKLMDLRRYRIRCVDWVQAIFSVLLFWTISFSESYIQGCFLPEVLGHNAEQLVKNLPLGVGVVSVLVFSVFPTSRKGIGYSGA</sequence>